<organism evidence="14 15">
    <name type="scientific">Mycena alexandri</name>
    <dbReference type="NCBI Taxonomy" id="1745969"/>
    <lineage>
        <taxon>Eukaryota</taxon>
        <taxon>Fungi</taxon>
        <taxon>Dikarya</taxon>
        <taxon>Basidiomycota</taxon>
        <taxon>Agaricomycotina</taxon>
        <taxon>Agaricomycetes</taxon>
        <taxon>Agaricomycetidae</taxon>
        <taxon>Agaricales</taxon>
        <taxon>Marasmiineae</taxon>
        <taxon>Mycenaceae</taxon>
        <taxon>Mycena</taxon>
    </lineage>
</organism>
<dbReference type="InterPro" id="IPR036962">
    <property type="entry name" value="Glyco_hydro_3_N_sf"/>
</dbReference>
<keyword evidence="9" id="KW-0326">Glycosidase</keyword>
<dbReference type="PANTHER" id="PTHR42715">
    <property type="entry name" value="BETA-GLUCOSIDASE"/>
    <property type="match status" value="1"/>
</dbReference>
<evidence type="ECO:0000313" key="15">
    <source>
        <dbReference type="Proteomes" id="UP001218188"/>
    </source>
</evidence>
<evidence type="ECO:0000256" key="4">
    <source>
        <dbReference type="ARBA" id="ARBA00012744"/>
    </source>
</evidence>
<feature type="domain" description="Fibronectin type III-like" evidence="13">
    <location>
        <begin position="781"/>
        <end position="850"/>
    </location>
</feature>
<dbReference type="GO" id="GO:0030245">
    <property type="term" value="P:cellulose catabolic process"/>
    <property type="evidence" value="ECO:0007669"/>
    <property type="project" value="UniProtKB-KW"/>
</dbReference>
<dbReference type="InterPro" id="IPR013783">
    <property type="entry name" value="Ig-like_fold"/>
</dbReference>
<evidence type="ECO:0000256" key="2">
    <source>
        <dbReference type="ARBA" id="ARBA00004987"/>
    </source>
</evidence>
<dbReference type="AlphaFoldDB" id="A0AAD6SXQ4"/>
<gene>
    <name evidence="14" type="ORF">C8F04DRAFT_1037484</name>
</gene>
<comment type="similarity">
    <text evidence="3">Belongs to the glycosyl hydrolase 3 family.</text>
</comment>
<dbReference type="InterPro" id="IPR002772">
    <property type="entry name" value="Glyco_hydro_3_C"/>
</dbReference>
<feature type="region of interest" description="Disordered" evidence="11">
    <location>
        <begin position="669"/>
        <end position="714"/>
    </location>
</feature>
<keyword evidence="5 14" id="KW-0378">Hydrolase</keyword>
<feature type="compositionally biased region" description="Polar residues" evidence="11">
    <location>
        <begin position="700"/>
        <end position="712"/>
    </location>
</feature>
<dbReference type="Gene3D" id="2.60.40.10">
    <property type="entry name" value="Immunoglobulins"/>
    <property type="match status" value="1"/>
</dbReference>
<evidence type="ECO:0000259" key="13">
    <source>
        <dbReference type="SMART" id="SM01217"/>
    </source>
</evidence>
<dbReference type="FunFam" id="3.20.20.300:FF:000002">
    <property type="entry name" value="Probable beta-glucosidase"/>
    <property type="match status" value="1"/>
</dbReference>
<evidence type="ECO:0000256" key="7">
    <source>
        <dbReference type="ARBA" id="ARBA00023180"/>
    </source>
</evidence>
<dbReference type="GO" id="GO:0008422">
    <property type="term" value="F:beta-glucosidase activity"/>
    <property type="evidence" value="ECO:0007669"/>
    <property type="project" value="UniProtKB-EC"/>
</dbReference>
<evidence type="ECO:0000256" key="9">
    <source>
        <dbReference type="ARBA" id="ARBA00023295"/>
    </source>
</evidence>
<dbReference type="EC" id="3.2.1.21" evidence="4"/>
<evidence type="ECO:0000256" key="11">
    <source>
        <dbReference type="SAM" id="MobiDB-lite"/>
    </source>
</evidence>
<dbReference type="FunFam" id="3.40.50.1700:FF:000003">
    <property type="entry name" value="Probable beta-glucosidase"/>
    <property type="match status" value="1"/>
</dbReference>
<dbReference type="PANTHER" id="PTHR42715:SF2">
    <property type="entry name" value="BETA-GLUCOSIDASE F-RELATED"/>
    <property type="match status" value="1"/>
</dbReference>
<feature type="signal peptide" evidence="12">
    <location>
        <begin position="1"/>
        <end position="22"/>
    </location>
</feature>
<protein>
    <recommendedName>
        <fullName evidence="4">beta-glucosidase</fullName>
        <ecNumber evidence="4">3.2.1.21</ecNumber>
    </recommendedName>
</protein>
<dbReference type="InterPro" id="IPR050288">
    <property type="entry name" value="Cellulose_deg_GH3"/>
</dbReference>
<keyword evidence="6" id="KW-0136">Cellulose degradation</keyword>
<reference evidence="14" key="1">
    <citation type="submission" date="2023-03" db="EMBL/GenBank/DDBJ databases">
        <title>Massive genome expansion in bonnet fungi (Mycena s.s.) driven by repeated elements and novel gene families across ecological guilds.</title>
        <authorList>
            <consortium name="Lawrence Berkeley National Laboratory"/>
            <person name="Harder C.B."/>
            <person name="Miyauchi S."/>
            <person name="Viragh M."/>
            <person name="Kuo A."/>
            <person name="Thoen E."/>
            <person name="Andreopoulos B."/>
            <person name="Lu D."/>
            <person name="Skrede I."/>
            <person name="Drula E."/>
            <person name="Henrissat B."/>
            <person name="Morin E."/>
            <person name="Kohler A."/>
            <person name="Barry K."/>
            <person name="LaButti K."/>
            <person name="Morin E."/>
            <person name="Salamov A."/>
            <person name="Lipzen A."/>
            <person name="Mereny Z."/>
            <person name="Hegedus B."/>
            <person name="Baldrian P."/>
            <person name="Stursova M."/>
            <person name="Weitz H."/>
            <person name="Taylor A."/>
            <person name="Grigoriev I.V."/>
            <person name="Nagy L.G."/>
            <person name="Martin F."/>
            <person name="Kauserud H."/>
        </authorList>
    </citation>
    <scope>NUCLEOTIDE SEQUENCE</scope>
    <source>
        <strain evidence="14">CBHHK200</strain>
    </source>
</reference>
<evidence type="ECO:0000256" key="10">
    <source>
        <dbReference type="ARBA" id="ARBA00023326"/>
    </source>
</evidence>
<dbReference type="Pfam" id="PF00933">
    <property type="entry name" value="Glyco_hydro_3"/>
    <property type="match status" value="1"/>
</dbReference>
<dbReference type="InterPro" id="IPR036881">
    <property type="entry name" value="Glyco_hydro_3_C_sf"/>
</dbReference>
<dbReference type="SUPFAM" id="SSF51445">
    <property type="entry name" value="(Trans)glycosidases"/>
    <property type="match status" value="1"/>
</dbReference>
<dbReference type="SUPFAM" id="SSF52279">
    <property type="entry name" value="Beta-D-glucan exohydrolase, C-terminal domain"/>
    <property type="match status" value="1"/>
</dbReference>
<dbReference type="InterPro" id="IPR017853">
    <property type="entry name" value="GH"/>
</dbReference>
<comment type="caution">
    <text evidence="14">The sequence shown here is derived from an EMBL/GenBank/DDBJ whole genome shotgun (WGS) entry which is preliminary data.</text>
</comment>
<evidence type="ECO:0000256" key="1">
    <source>
        <dbReference type="ARBA" id="ARBA00000448"/>
    </source>
</evidence>
<dbReference type="PRINTS" id="PR00133">
    <property type="entry name" value="GLHYDRLASE3"/>
</dbReference>
<feature type="compositionally biased region" description="Low complexity" evidence="11">
    <location>
        <begin position="683"/>
        <end position="699"/>
    </location>
</feature>
<dbReference type="Proteomes" id="UP001218188">
    <property type="component" value="Unassembled WGS sequence"/>
</dbReference>
<evidence type="ECO:0000313" key="14">
    <source>
        <dbReference type="EMBL" id="KAJ7035387.1"/>
    </source>
</evidence>
<keyword evidence="12" id="KW-0732">Signal</keyword>
<dbReference type="Gene3D" id="3.40.50.1700">
    <property type="entry name" value="Glycoside hydrolase family 3 C-terminal domain"/>
    <property type="match status" value="1"/>
</dbReference>
<proteinExistence type="inferred from homology"/>
<comment type="pathway">
    <text evidence="2">Glycan metabolism; cellulose degradation.</text>
</comment>
<evidence type="ECO:0000256" key="6">
    <source>
        <dbReference type="ARBA" id="ARBA00023001"/>
    </source>
</evidence>
<evidence type="ECO:0000256" key="5">
    <source>
        <dbReference type="ARBA" id="ARBA00022801"/>
    </source>
</evidence>
<evidence type="ECO:0000256" key="3">
    <source>
        <dbReference type="ARBA" id="ARBA00005336"/>
    </source>
</evidence>
<dbReference type="EMBL" id="JARJCM010000050">
    <property type="protein sequence ID" value="KAJ7035387.1"/>
    <property type="molecule type" value="Genomic_DNA"/>
</dbReference>
<keyword evidence="15" id="KW-1185">Reference proteome</keyword>
<sequence>MIHKAQLFTLFVATLALPAALADVVTGEPDPAPPGFEQWVSPVIVPSPPVVGTGDWASAVVRAKTFVAGLTLEEKINVTTGIDLAGRCVGNTGTIPRLGWNGLCLQDSPLGVRLAQFVSAFPAGINAAATWDTGLIEARGKAMGAEFRGKGVNVALGPMTNMGRQAASGRNWEGFGADPFLSGTATAATINGIQSNGVIATAKHFIGNEQEHFRGGSEASQIYSSNIDDKTLHELYLWPFTEAVKAGVGAVMCSYNKINQTQACQNSKLMNGALKEELGFMGFIMSDWAAMIDGIQPALAGLDMNMPGFFAYNQGPQAEADPVTAINGWWGSHLLEMVNNGSVPEARVDDMVTRTFTAYYKLGQDKNYPAVTLSQNDNVNVQSDHYKTIRQIGAASTILLKNTKKALPLSVKNIKRIAIVGSDAGPNPDGANGCSDRGCSQGTLAMGWGSGTTNFPYLIDPLTAIITHIQSINPTVIIDAVLNDFNLEQVSTVASAADTCLVFVNADSGEGYLHPDDNQGDRNNITLWHGGEALISTTAAACANTIVVQHVVGPVTLEDWIDHPNVTAVLHAGLPGQESGNALVDVLFADGTQATNPSGRLPYTIARARADYPADVLYTSSDGTPQITYEEALGIDYRWFDMNNITPRFEFGFGLSYTTFGYSGLLTSKSHSRREEEQHTTRAKTSSTARASSSTAASSQKVNATVSASAPGSTITASPSASLSLSASASASASTNVTSTVSAPSSVSTPVGELGGPSALYQTAIAVSFRVQNTGPVAGNEVSQLYLTFPEGYGEPPKVLRGFSRNLLQRGQSKTVEIPLRVKDVSVWDVGAQEWVVPKGTFTVHVGSSSRILPLTGTFTF</sequence>
<keyword evidence="10" id="KW-0624">Polysaccharide degradation</keyword>
<comment type="catalytic activity">
    <reaction evidence="1">
        <text>Hydrolysis of terminal, non-reducing beta-D-glucosyl residues with release of beta-D-glucose.</text>
        <dbReference type="EC" id="3.2.1.21"/>
    </reaction>
</comment>
<name>A0AAD6SXQ4_9AGAR</name>
<dbReference type="SMART" id="SM01217">
    <property type="entry name" value="Fn3_like"/>
    <property type="match status" value="1"/>
</dbReference>
<dbReference type="Pfam" id="PF14310">
    <property type="entry name" value="Fn3-like"/>
    <property type="match status" value="1"/>
</dbReference>
<keyword evidence="7" id="KW-0325">Glycoprotein</keyword>
<dbReference type="Pfam" id="PF01915">
    <property type="entry name" value="Glyco_hydro_3_C"/>
    <property type="match status" value="1"/>
</dbReference>
<dbReference type="InterPro" id="IPR001764">
    <property type="entry name" value="Glyco_hydro_3_N"/>
</dbReference>
<dbReference type="Gene3D" id="3.20.20.300">
    <property type="entry name" value="Glycoside hydrolase, family 3, N-terminal domain"/>
    <property type="match status" value="1"/>
</dbReference>
<keyword evidence="8" id="KW-0119">Carbohydrate metabolism</keyword>
<evidence type="ECO:0000256" key="12">
    <source>
        <dbReference type="SAM" id="SignalP"/>
    </source>
</evidence>
<feature type="chain" id="PRO_5042039851" description="beta-glucosidase" evidence="12">
    <location>
        <begin position="23"/>
        <end position="861"/>
    </location>
</feature>
<accession>A0AAD6SXQ4</accession>
<evidence type="ECO:0000256" key="8">
    <source>
        <dbReference type="ARBA" id="ARBA00023277"/>
    </source>
</evidence>
<dbReference type="InterPro" id="IPR026891">
    <property type="entry name" value="Fn3-like"/>
</dbReference>